<dbReference type="SUPFAM" id="SSF55347">
    <property type="entry name" value="Glyceraldehyde-3-phosphate dehydrogenase-like, C-terminal domain"/>
    <property type="match status" value="1"/>
</dbReference>
<dbReference type="EMBL" id="BMQJ01000037">
    <property type="protein sequence ID" value="GGQ34576.1"/>
    <property type="molecule type" value="Genomic_DNA"/>
</dbReference>
<dbReference type="PANTHER" id="PTHR43708:SF8">
    <property type="entry name" value="OXIDOREDUCTASE"/>
    <property type="match status" value="1"/>
</dbReference>
<organism evidence="3 4">
    <name type="scientific">Streptosporangium pseudovulgare</name>
    <dbReference type="NCBI Taxonomy" id="35765"/>
    <lineage>
        <taxon>Bacteria</taxon>
        <taxon>Bacillati</taxon>
        <taxon>Actinomycetota</taxon>
        <taxon>Actinomycetes</taxon>
        <taxon>Streptosporangiales</taxon>
        <taxon>Streptosporangiaceae</taxon>
        <taxon>Streptosporangium</taxon>
    </lineage>
</organism>
<comment type="caution">
    <text evidence="3">The sequence shown here is derived from an EMBL/GenBank/DDBJ whole genome shotgun (WGS) entry which is preliminary data.</text>
</comment>
<feature type="domain" description="Gfo/Idh/MocA-like oxidoreductase N-terminal" evidence="1">
    <location>
        <begin position="10"/>
        <end position="129"/>
    </location>
</feature>
<evidence type="ECO:0000313" key="3">
    <source>
        <dbReference type="EMBL" id="GGQ34576.1"/>
    </source>
</evidence>
<dbReference type="Proteomes" id="UP000611554">
    <property type="component" value="Unassembled WGS sequence"/>
</dbReference>
<sequence>MTGAAMGDDLRIGVAGYGMRGSLAREAHRPGNGSAVVAVCDPAPEARERARADFGPGTRVTADLADLLTSDVDAVMILTPDHAHLEPALAALRAGKPTLVEKPLATTVEDCDLILHTARDHGARLYVGHNMRHMPVVRVMRRLITEGAIGEVRAVWCRHFVGHGGDFYFKDWHADRRNTTGLLLQKGAHDIDVIHWLAGARTELVSAMGALTVYGRVTDRSPGTPADWYSPETNWPPLAQRGLNPVVDVEDLSMMHMRLENGVHAAYQQCHFTPDYWRNYTVIGTAGRLENFGDHGEGAVVRVWNAGRRDYDPEGDLRVPVEVGAGGHGGADEALVGEFVRFAVEGGTTDTSPVAARDSVAAAVRATESLRDGSVPREVPPVAPDLAAYFTAGQV</sequence>
<dbReference type="InterPro" id="IPR036291">
    <property type="entry name" value="NAD(P)-bd_dom_sf"/>
</dbReference>
<keyword evidence="4" id="KW-1185">Reference proteome</keyword>
<proteinExistence type="predicted"/>
<dbReference type="Gene3D" id="3.30.360.10">
    <property type="entry name" value="Dihydrodipicolinate Reductase, domain 2"/>
    <property type="match status" value="1"/>
</dbReference>
<protein>
    <submittedName>
        <fullName evidence="3">Oxidoreductase</fullName>
    </submittedName>
</protein>
<dbReference type="InterPro" id="IPR055170">
    <property type="entry name" value="GFO_IDH_MocA-like_dom"/>
</dbReference>
<evidence type="ECO:0000313" key="4">
    <source>
        <dbReference type="Proteomes" id="UP000611554"/>
    </source>
</evidence>
<evidence type="ECO:0000259" key="1">
    <source>
        <dbReference type="Pfam" id="PF01408"/>
    </source>
</evidence>
<dbReference type="PANTHER" id="PTHR43708">
    <property type="entry name" value="CONSERVED EXPRESSED OXIDOREDUCTASE (EUROFUNG)"/>
    <property type="match status" value="1"/>
</dbReference>
<dbReference type="Pfam" id="PF01408">
    <property type="entry name" value="GFO_IDH_MocA"/>
    <property type="match status" value="1"/>
</dbReference>
<dbReference type="Gene3D" id="3.40.50.720">
    <property type="entry name" value="NAD(P)-binding Rossmann-like Domain"/>
    <property type="match status" value="1"/>
</dbReference>
<dbReference type="SUPFAM" id="SSF51735">
    <property type="entry name" value="NAD(P)-binding Rossmann-fold domains"/>
    <property type="match status" value="1"/>
</dbReference>
<dbReference type="InterPro" id="IPR000683">
    <property type="entry name" value="Gfo/Idh/MocA-like_OxRdtase_N"/>
</dbReference>
<feature type="domain" description="GFO/IDH/MocA-like oxidoreductase" evidence="2">
    <location>
        <begin position="138"/>
        <end position="290"/>
    </location>
</feature>
<dbReference type="InterPro" id="IPR051317">
    <property type="entry name" value="Gfo/Idh/MocA_oxidoreduct"/>
</dbReference>
<evidence type="ECO:0000259" key="2">
    <source>
        <dbReference type="Pfam" id="PF22725"/>
    </source>
</evidence>
<dbReference type="Pfam" id="PF22725">
    <property type="entry name" value="GFO_IDH_MocA_C3"/>
    <property type="match status" value="1"/>
</dbReference>
<name>A0ABQ2RMU1_9ACTN</name>
<gene>
    <name evidence="3" type="ORF">GCM10010140_75720</name>
</gene>
<reference evidence="4" key="1">
    <citation type="journal article" date="2019" name="Int. J. Syst. Evol. Microbiol.">
        <title>The Global Catalogue of Microorganisms (GCM) 10K type strain sequencing project: providing services to taxonomists for standard genome sequencing and annotation.</title>
        <authorList>
            <consortium name="The Broad Institute Genomics Platform"/>
            <consortium name="The Broad Institute Genome Sequencing Center for Infectious Disease"/>
            <person name="Wu L."/>
            <person name="Ma J."/>
        </authorList>
    </citation>
    <scope>NUCLEOTIDE SEQUENCE [LARGE SCALE GENOMIC DNA]</scope>
    <source>
        <strain evidence="4">JCM 3115</strain>
    </source>
</reference>
<accession>A0ABQ2RMU1</accession>